<evidence type="ECO:0000256" key="6">
    <source>
        <dbReference type="ARBA" id="ARBA00022741"/>
    </source>
</evidence>
<dbReference type="Pfam" id="PF17852">
    <property type="entry name" value="Dynein_AAA_lid"/>
    <property type="match status" value="1"/>
</dbReference>
<evidence type="ECO:0000256" key="8">
    <source>
        <dbReference type="ARBA" id="ARBA00023017"/>
    </source>
</evidence>
<dbReference type="Gene3D" id="1.20.58.1120">
    <property type="match status" value="1"/>
</dbReference>
<dbReference type="InterPro" id="IPR035706">
    <property type="entry name" value="AAA_9"/>
</dbReference>
<dbReference type="Gene3D" id="3.40.50.300">
    <property type="entry name" value="P-loop containing nucleotide triphosphate hydrolases"/>
    <property type="match status" value="5"/>
</dbReference>
<dbReference type="PANTHER" id="PTHR45703">
    <property type="entry name" value="DYNEIN HEAVY CHAIN"/>
    <property type="match status" value="1"/>
</dbReference>
<dbReference type="Gene3D" id="1.10.287.2620">
    <property type="match status" value="1"/>
</dbReference>
<dbReference type="Pfam" id="PF12781">
    <property type="entry name" value="AAA_9"/>
    <property type="match status" value="1"/>
</dbReference>
<evidence type="ECO:0000256" key="10">
    <source>
        <dbReference type="ARBA" id="ARBA00023175"/>
    </source>
</evidence>
<gene>
    <name evidence="15" type="primary">DYN1</name>
    <name evidence="15" type="ORF">FIM1_524</name>
</gene>
<dbReference type="Gene3D" id="6.10.140.1060">
    <property type="match status" value="1"/>
</dbReference>
<dbReference type="Pfam" id="PF12777">
    <property type="entry name" value="MT"/>
    <property type="match status" value="1"/>
</dbReference>
<evidence type="ECO:0000256" key="7">
    <source>
        <dbReference type="ARBA" id="ARBA00022840"/>
    </source>
</evidence>
<dbReference type="Pfam" id="PF08393">
    <property type="entry name" value="DHC_N2"/>
    <property type="match status" value="1"/>
</dbReference>
<feature type="coiled-coil region" evidence="13">
    <location>
        <begin position="2993"/>
        <end position="3027"/>
    </location>
</feature>
<dbReference type="InterPro" id="IPR042222">
    <property type="entry name" value="Dynein_2_N"/>
</dbReference>
<reference evidence="15 16" key="1">
    <citation type="submission" date="2016-03" db="EMBL/GenBank/DDBJ databases">
        <title>How can Kluyveromyces marxianus grow so fast - potential evolutionary course in Saccharomyces Complex revealed by comparative genomics.</title>
        <authorList>
            <person name="Mo W."/>
            <person name="Lu W."/>
            <person name="Yang X."/>
            <person name="Qi J."/>
            <person name="Lv H."/>
        </authorList>
    </citation>
    <scope>NUCLEOTIDE SEQUENCE [LARGE SCALE GENOMIC DNA]</scope>
    <source>
        <strain evidence="15 16">FIM1</strain>
    </source>
</reference>
<feature type="domain" description="AAA+ ATPase" evidence="14">
    <location>
        <begin position="2391"/>
        <end position="2541"/>
    </location>
</feature>
<dbReference type="InterPro" id="IPR026983">
    <property type="entry name" value="DHC"/>
</dbReference>
<dbReference type="Proteomes" id="UP000422736">
    <property type="component" value="Chromosome 1"/>
</dbReference>
<keyword evidence="7" id="KW-0067">ATP-binding</keyword>
<keyword evidence="16" id="KW-1185">Reference proteome</keyword>
<dbReference type="Gene3D" id="1.10.472.130">
    <property type="match status" value="1"/>
</dbReference>
<keyword evidence="5" id="KW-0493">Microtubule</keyword>
<keyword evidence="4" id="KW-0963">Cytoplasm</keyword>
<feature type="domain" description="AAA+ ATPase" evidence="14">
    <location>
        <begin position="1766"/>
        <end position="1902"/>
    </location>
</feature>
<dbReference type="SMART" id="SM00382">
    <property type="entry name" value="AAA"/>
    <property type="match status" value="4"/>
</dbReference>
<dbReference type="InterPro" id="IPR035699">
    <property type="entry name" value="AAA_6"/>
</dbReference>
<dbReference type="InterPro" id="IPR024743">
    <property type="entry name" value="Dynein_HC_stalk"/>
</dbReference>
<name>A0ABX6EPM1_KLUMA</name>
<evidence type="ECO:0000256" key="1">
    <source>
        <dbReference type="ARBA" id="ARBA00004245"/>
    </source>
</evidence>
<dbReference type="InterPro" id="IPR042219">
    <property type="entry name" value="AAA_lid_11_sf"/>
</dbReference>
<proteinExistence type="predicted"/>
<protein>
    <recommendedName>
        <fullName evidence="3">Dynein heavy chain, cytoplasmic</fullName>
    </recommendedName>
    <alternativeName>
        <fullName evidence="12">Dynein heavy chain, cytosolic</fullName>
    </alternativeName>
</protein>
<feature type="domain" description="AAA+ ATPase" evidence="14">
    <location>
        <begin position="2043"/>
        <end position="2195"/>
    </location>
</feature>
<dbReference type="InterPro" id="IPR024317">
    <property type="entry name" value="Dynein_heavy_chain_D4_dom"/>
</dbReference>
<dbReference type="Pfam" id="PF22597">
    <property type="entry name" value="DYN_lid"/>
    <property type="match status" value="1"/>
</dbReference>
<evidence type="ECO:0000259" key="14">
    <source>
        <dbReference type="SMART" id="SM00382"/>
    </source>
</evidence>
<dbReference type="Pfam" id="PF12775">
    <property type="entry name" value="AAA_7"/>
    <property type="match status" value="1"/>
</dbReference>
<dbReference type="Gene3D" id="1.20.140.100">
    <property type="entry name" value="Dynein heavy chain, N-terminal domain 2"/>
    <property type="match status" value="1"/>
</dbReference>
<evidence type="ECO:0000313" key="15">
    <source>
        <dbReference type="EMBL" id="QGN13877.1"/>
    </source>
</evidence>
<comment type="subcellular location">
    <subcellularLocation>
        <location evidence="1">Cytoplasm</location>
        <location evidence="1">Cytoskeleton</location>
    </subcellularLocation>
</comment>
<sequence length="4058" mass="465967">MIKEHDKVTETVLNFLHGVSVLFMKNSEEPSEFKDKYQEMLYEWLHEGNMSESLFLVQDLENSSVSVVLTLDSSKLGKYNALMILKNQSVIEPEMPIESQLSMIMLQQDSQFDTLKTLVDVGVNQIFNRILNSKENTSKIVPDSLLNTKRKIRDLSISLQNLDKGIQIPDIESSIHPIVKEIVNKGANAHNIGDFLSTEQLNDSSFLNELQKTSNQWIKSVHSLLRLENNLYDGSALDEVDFWRSYYGALSEFEERLNSTEVDVTMSILASAKRYYRSSSLSKDTGLNKIISESQDYYLFLNALGIPVISSASTLVDLSAAIDTFTDEFKRLRIIQYPLEKAVKLVEKVSDDISAKIRELLPNLLLTSYEVFLSIVDEAVNILNKWDEKLKSLTLLIRELMRKRSEKFIFLRFTCSTDSLKASILKISSFRSEHHKLLETIDAINRHALLERLTVIYDSVKSVNPLTTDTSSWRQIEQSYYNKITILEDELINILHKELENCKTSKEMFQIFEKYKPLMERDRVLNAVREYQHQLLFNVKSDILLLKDTVIKQKPNKVSNIGFDVQPIIQEIVWQKKILKKVHIFTSKLTAILGPEWDQTTVGSEISKECISIETTLDTNKKFETWINEAEKRSFILEQSIFKIVRSEFGYELKVNFDFSAGSLFKTVRNLLWQGYVVPSDLIRTSRITRNMYPHAIISNEKVRTFLWILHEMTSLLFTKPLLHKCTNNIWQLLSNLINEPWENILSGEASGEGERDNILIEFESAVDYLLEQFEYLRTVETEIKSYFKSLRQVPLTALDSNITDPLQKIADQVLSKNYGFYSQFFCSLNDGLKDLLIEKYTDLVHKSAVETMHQSIVFSNTSFQLSPSFFSLKSHMVRRISSIANLLLKQHKIVDTRYANAETTSTFNDLLCDLQPAIENFLLSIEDLRLSSAQCLNKWKSHEYLWSLTEEQFIVHFGQDIDACIHFMSSLIKQRVETSSLSSTMDIGNQLFINQEKALLTCISKFDQWQQFGLKHLLSLYINLSVDIHHSLSMAKKTVEESTLHFSSLKTVTDVIIYLDTLESELERTELQFLSLKDAQKLLIQTRTKLPSDFIYCEQLKVDIDSLTDICAKKQSQIGQNRHLIANKVETETERLKIVSESLFSDWEDKKPTSSSTSPSEALEMILSFEESINEITKQTQNLLKITKLLLIPVSLNIHLDDVLTEVINYKSMWSSVDKLWNSLQTIVQEKWHSITLSKVKSELNELSNSSNSLPPVVLQYSVFQNLLQSIQSILSTIPILMEMKAADLQTKHWRHIFDTFDRPDISTDTIQSFSFTLMDVLSLNLSTNENDIHKIINQAKDEKVLASTLEEIKDRWKDVSIQIFLHESGQKLIRNWSALFSSTTDDINTLLSMKNSQYYKIFEQEIYELETKLTEFSSILTCGLEIQRQWCYLYGVLNSKSPLKNLLPTEASRFSNLTSDLNILFTTLIQSNSALDVISNPDYYHALKALADSLTKVRKSLHDFLESQRALFPRFYFIGNEDLLQLIGSTTDLAFLSNQMSKMFGAVGRVEVLNNSIVSVCSIEGESLNLDNTIPIDPTIPTYRWMRNLDKEIKLTLARLVKSCLDTFSLRAIPEIFKDYPFQIIWLCMLIEWTKSAQSATSIELQKLEEELSVTINEVSKQKKSQNARYQYIAVDSLISEMLNLRNITQDLRTTEDRDSSWNEVQKFYFNDNNNVLDRVTVVQGGITAQYGFEYIGVPETLVHTPTLQTFFATIQHALANNLGGSPFGPAGTGKTESVKYLGKRLGRFVLVFNCDDTFDFRSMSRILFGIAQIGAWGCFDEFNRLTPEILSAVSSQIEEIQSSMLLQSNSISILDRTGDLHPNTGIFITMNLGYSGRSQLPGNLKRMFRDFAMDSPQSLLILETLLNIMGFPDSKEIAKQLVAFFEELGAKTSNQPHYDFGLRALKAVIRNCNVSLMKNSSDPTLDILLESVRNIITPKLLESDELIFEEIWSEHFPTFTASTAIPAFENIIKQFCKEEMYVFNEEFYKKCEQLYEIQKSQQGIILVGEAGCGKTSVLKGTLEGVEELSAVPNIIHTIDSKALSKEELYGHLDPVTFEWQDGVFTSILRDINEDYLGEYKSCNIWIIFDSELDPIYAETLNSVLDDNKVFTLPNGERLKILENIHIIFEVENLAHATLATVSRCGMLWINSNMIQPEHVFSSCYKKHITSMSTSHKQIDQMKTNLLRVSSLILSDINLHNTIEESQRISHIMGFDIRRISTTYSKLLCENIASQTSNIMNMAASQIDILFMRYIALALLWAFAGDCTIADKIKFSSFIAKMLEPYGLSPLESPLLNYEISPKTGEFVLLDDVIEEVELESHQVLSPELIIPTMDTYRHEQILFSLLRNHQPLILCGPPGSGKTMTLHSALKRSEDHDIIGMNFSKDTTVQSFLNTIEQHTAYKNSSEGLILQPLSFGKQLVVFCDEINLPQQDAYGSQPIILFLRQLVEKNGFWSLKEKKWVSLKRIQIVAACNPATDAGRSKLTNRFTRHTSVLMVDYPAKESLVQIYLTFFKAVLKLSPSNRNYANNFANASVDLYYRCKEQFVASEQVHYIFSPRELTRWVRGVHQALQTTIKNDLDYILKIWAYEARRIFSDRLISDEEKDWFEYTLLEIASSQFPLKNISDLVDRSITFCSWINMDYEETDISKIRAFVSERLKTFCEEVLNYDVVLHDQMIRTMLNVDKVMKQVQGHAMIVAPTGSGKSTITKFVAWMNGIEVNTLNIHRNFSLSEFDEFLRKLLIKCGVENRKCCLILDESSMIETSFVERLNTLLANSDIPGLFQAEEFDALMSKIRTSPHLPGNVLDNEQSLYEWFTEEISKNLHVVMNISDPQSSSSTRIMTSPALFNRCILTWMGEWSEETLSIVARHFTEKLPFDQITPSDGSAGAQKDMWSIVAQIFCETFKEYHHQNGIKSPSPSLFLNSLRNLRSQYIKKLKTSDENQRFIRNGLTKLKETLLTVKQLNKEMEEKKDILHKKEMEARKTLDQMLHDQNEAERKQEASIQIQKILNAQELEISKRRDIVMRDLETARPAILEAQSGVKNIKKQQLVELRTMHNPPEAVKTTLEAVCVLLGFRIESWKDIQQTIRKDDFIARIVTFNTETMLPEELKDFIKNEYLSRVNFKYENVQRASQACGPLYLWVVAQIQYSDVLLKVEPLQADLEVLETEIMRSRAKSLAADEMISELQNHIEKSKESYSQIIRDIEVLKSEMNIVEAKVSKSVTLLDSLGSEKERWTLEIKQFAEVKKNLLGDSILESLYTAYCYSHDYKMRMNLIDKWKSKLSSQDISFDHSFKNLVRNANPEAKAKWIDSGLSDDDFAVETFFGVIDSESGKYPLIVDPEGNILDVLYGVYEDRLVATSFLDENFSKILKNTLRFGGVLLIQDGEFYDPFISRVLSQEFQEVGGRKTITLDDSNREVDVSKDFRMIMYTRDKDWIIPDYIKTKCQLFNFTITKGNLESQTLQYILANELPELQHQRNMLLEKSVSYKLKLHELEKKLLELLNTSNINILENDDLLQTLENLKRESQTTQSELSSINIEMHQQKTALTEFTPLSVIAVKIFELMEWLRSKKHWFYDVDVKEFLVFFQHVFEEADQLTGEMISRPAKICVSMLRLMFCAFGSMLSEDDRLLFATRLFELYMISEESINTVETWKRIRSNIDYMTSAPELPDLFDNFKQGLIGGDPKDGLTQMILSFMKDSPWSLNDFFSKSSGSKIVLVGAGKGVDGSLMIKKIAEQSNKDLTIIAMGSTESCIMAEETLGSCMDNGGWILLQNIQMSFVWCNEVLPKYLKKISSNSHPDFQLFLTCSLQDSIHPTSQLLQYCTKITYEGESGVLHNIKKFWSSVTQNLPETGNVVYLKHLICWIHALILERVRVTSQNAEYHDLDLQLAINSVDSCVKKEIIDWHKLRFIVGKVIYSNRLDNNDELYAWIQHLTFSILHENSFKPDSSIIADIGSPNPKHSTESITSWLHSLPWTLEQKDKWLSIPKQNLESKAFTDTVTCMQDLTAIDKLLQYN</sequence>
<dbReference type="Gene3D" id="1.20.920.30">
    <property type="match status" value="1"/>
</dbReference>
<dbReference type="InterPro" id="IPR042228">
    <property type="entry name" value="Dynein_linker_3"/>
</dbReference>
<dbReference type="Pfam" id="PF03028">
    <property type="entry name" value="Dynein_heavy"/>
    <property type="match status" value="1"/>
</dbReference>
<evidence type="ECO:0000256" key="9">
    <source>
        <dbReference type="ARBA" id="ARBA00023054"/>
    </source>
</evidence>
<dbReference type="CDD" id="cd00009">
    <property type="entry name" value="AAA"/>
    <property type="match status" value="1"/>
</dbReference>
<dbReference type="Pfam" id="PF08385">
    <property type="entry name" value="DHC_N1"/>
    <property type="match status" value="1"/>
</dbReference>
<evidence type="ECO:0000256" key="3">
    <source>
        <dbReference type="ARBA" id="ARBA00022197"/>
    </source>
</evidence>
<dbReference type="InterPro" id="IPR027417">
    <property type="entry name" value="P-loop_NTPase"/>
</dbReference>
<feature type="domain" description="AAA+ ATPase" evidence="14">
    <location>
        <begin position="2733"/>
        <end position="2849"/>
    </location>
</feature>
<evidence type="ECO:0000313" key="16">
    <source>
        <dbReference type="Proteomes" id="UP000422736"/>
    </source>
</evidence>
<keyword evidence="10" id="KW-0505">Motor protein</keyword>
<evidence type="ECO:0000256" key="13">
    <source>
        <dbReference type="SAM" id="Coils"/>
    </source>
</evidence>
<dbReference type="Gene3D" id="3.20.180.20">
    <property type="entry name" value="Dynein heavy chain, N-terminal domain 2"/>
    <property type="match status" value="1"/>
</dbReference>
<dbReference type="InterPro" id="IPR003593">
    <property type="entry name" value="AAA+_ATPase"/>
</dbReference>
<reference evidence="15 16" key="2">
    <citation type="submission" date="2019-11" db="EMBL/GenBank/DDBJ databases">
        <authorList>
            <person name="Lu H."/>
        </authorList>
    </citation>
    <scope>NUCLEOTIDE SEQUENCE [LARGE SCALE GENOMIC DNA]</scope>
    <source>
        <strain evidence="15 16">FIM1</strain>
    </source>
</reference>
<dbReference type="InterPro" id="IPR013594">
    <property type="entry name" value="Dynein_heavy_tail"/>
</dbReference>
<dbReference type="Gene3D" id="1.20.920.20">
    <property type="match status" value="1"/>
</dbReference>
<organism evidence="15 16">
    <name type="scientific">Kluyveromyces marxianus</name>
    <name type="common">Yeast</name>
    <name type="synonym">Candida kefyr</name>
    <dbReference type="NCBI Taxonomy" id="4911"/>
    <lineage>
        <taxon>Eukaryota</taxon>
        <taxon>Fungi</taxon>
        <taxon>Dikarya</taxon>
        <taxon>Ascomycota</taxon>
        <taxon>Saccharomycotina</taxon>
        <taxon>Saccharomycetes</taxon>
        <taxon>Saccharomycetales</taxon>
        <taxon>Saccharomycetaceae</taxon>
        <taxon>Kluyveromyces</taxon>
    </lineage>
</organism>
<evidence type="ECO:0000256" key="2">
    <source>
        <dbReference type="ARBA" id="ARBA00011655"/>
    </source>
</evidence>
<dbReference type="EMBL" id="CP015054">
    <property type="protein sequence ID" value="QGN13877.1"/>
    <property type="molecule type" value="Genomic_DNA"/>
</dbReference>
<evidence type="ECO:0000256" key="12">
    <source>
        <dbReference type="ARBA" id="ARBA00033439"/>
    </source>
</evidence>
<evidence type="ECO:0000256" key="4">
    <source>
        <dbReference type="ARBA" id="ARBA00022490"/>
    </source>
</evidence>
<dbReference type="Pfam" id="PF12774">
    <property type="entry name" value="AAA_6"/>
    <property type="match status" value="1"/>
</dbReference>
<accession>A0ABX6EPM1</accession>
<dbReference type="InterPro" id="IPR043157">
    <property type="entry name" value="Dynein_AAA1S"/>
</dbReference>
<dbReference type="InterPro" id="IPR013602">
    <property type="entry name" value="Dynein_heavy_linker"/>
</dbReference>
<dbReference type="SUPFAM" id="SSF52540">
    <property type="entry name" value="P-loop containing nucleoside triphosphate hydrolases"/>
    <property type="match status" value="4"/>
</dbReference>
<dbReference type="InterPro" id="IPR054354">
    <property type="entry name" value="DYNC2H1-like_lid"/>
</dbReference>
<dbReference type="PANTHER" id="PTHR45703:SF36">
    <property type="entry name" value="DYNEIN HEAVY CHAIN, CYTOPLASMIC"/>
    <property type="match status" value="1"/>
</dbReference>
<dbReference type="Pfam" id="PF12780">
    <property type="entry name" value="AAA_8"/>
    <property type="match status" value="1"/>
</dbReference>
<dbReference type="InterPro" id="IPR004273">
    <property type="entry name" value="Dynein_heavy_D6_P-loop"/>
</dbReference>
<keyword evidence="8" id="KW-0243">Dynein</keyword>
<dbReference type="Gene3D" id="1.10.8.720">
    <property type="entry name" value="Region D6 of dynein motor"/>
    <property type="match status" value="1"/>
</dbReference>
<evidence type="ECO:0000256" key="11">
    <source>
        <dbReference type="ARBA" id="ARBA00023212"/>
    </source>
</evidence>
<feature type="coiled-coil region" evidence="13">
    <location>
        <begin position="3555"/>
        <end position="3582"/>
    </location>
</feature>
<dbReference type="InterPro" id="IPR041466">
    <property type="entry name" value="Dynein_AAA5_ext"/>
</dbReference>
<comment type="subunit">
    <text evidence="2">Consists of at least two heavy chains and a number of intermediate and light chains.</text>
</comment>
<dbReference type="Gene3D" id="1.10.8.710">
    <property type="match status" value="1"/>
</dbReference>
<keyword evidence="6" id="KW-0547">Nucleotide-binding</keyword>
<keyword evidence="11" id="KW-0206">Cytoskeleton</keyword>
<evidence type="ECO:0000256" key="5">
    <source>
        <dbReference type="ARBA" id="ARBA00022701"/>
    </source>
</evidence>
<keyword evidence="9 13" id="KW-0175">Coiled coil</keyword>